<dbReference type="EMBL" id="BMVX01000003">
    <property type="protein sequence ID" value="GGZ53911.1"/>
    <property type="molecule type" value="Genomic_DNA"/>
</dbReference>
<dbReference type="AlphaFoldDB" id="A0A918V108"/>
<sequence>MLRGLGDEGDFALGGLQQTRLDGGQSGLDIGLKSLVPHAQSERPDDGHEGYSCLLTITLTITWIVDVSLPSLKPAYPV</sequence>
<gene>
    <name evidence="1" type="ORF">GCM10010371_11840</name>
</gene>
<accession>A0A918V108</accession>
<evidence type="ECO:0000313" key="2">
    <source>
        <dbReference type="Proteomes" id="UP000634660"/>
    </source>
</evidence>
<protein>
    <submittedName>
        <fullName evidence="1">Uncharacterized protein</fullName>
    </submittedName>
</protein>
<proteinExistence type="predicted"/>
<name>A0A918V108_9ACTN</name>
<reference evidence="1" key="1">
    <citation type="journal article" date="2014" name="Int. J. Syst. Evol. Microbiol.">
        <title>Complete genome sequence of Corynebacterium casei LMG S-19264T (=DSM 44701T), isolated from a smear-ripened cheese.</title>
        <authorList>
            <consortium name="US DOE Joint Genome Institute (JGI-PGF)"/>
            <person name="Walter F."/>
            <person name="Albersmeier A."/>
            <person name="Kalinowski J."/>
            <person name="Ruckert C."/>
        </authorList>
    </citation>
    <scope>NUCLEOTIDE SEQUENCE</scope>
    <source>
        <strain evidence="1">JCM 4834</strain>
    </source>
</reference>
<organism evidence="1 2">
    <name type="scientific">Streptomyces subrutilus</name>
    <dbReference type="NCBI Taxonomy" id="36818"/>
    <lineage>
        <taxon>Bacteria</taxon>
        <taxon>Bacillati</taxon>
        <taxon>Actinomycetota</taxon>
        <taxon>Actinomycetes</taxon>
        <taxon>Kitasatosporales</taxon>
        <taxon>Streptomycetaceae</taxon>
        <taxon>Streptomyces</taxon>
    </lineage>
</organism>
<reference evidence="1" key="2">
    <citation type="submission" date="2020-09" db="EMBL/GenBank/DDBJ databases">
        <authorList>
            <person name="Sun Q."/>
            <person name="Ohkuma M."/>
        </authorList>
    </citation>
    <scope>NUCLEOTIDE SEQUENCE</scope>
    <source>
        <strain evidence="1">JCM 4834</strain>
    </source>
</reference>
<comment type="caution">
    <text evidence="1">The sequence shown here is derived from an EMBL/GenBank/DDBJ whole genome shotgun (WGS) entry which is preliminary data.</text>
</comment>
<evidence type="ECO:0000313" key="1">
    <source>
        <dbReference type="EMBL" id="GGZ53911.1"/>
    </source>
</evidence>
<dbReference type="Proteomes" id="UP000634660">
    <property type="component" value="Unassembled WGS sequence"/>
</dbReference>